<keyword evidence="2" id="KW-1185">Reference proteome</keyword>
<protein>
    <submittedName>
        <fullName evidence="1">Uncharacterized protein</fullName>
    </submittedName>
</protein>
<comment type="caution">
    <text evidence="1">The sequence shown here is derived from an EMBL/GenBank/DDBJ whole genome shotgun (WGS) entry which is preliminary data.</text>
</comment>
<accession>A0A9K3JBA6</accession>
<name>A0A9K3JBA6_HELAN</name>
<gene>
    <name evidence="1" type="ORF">HanXRQr2_Chr04g0190111</name>
</gene>
<evidence type="ECO:0000313" key="1">
    <source>
        <dbReference type="EMBL" id="KAF5812220.1"/>
    </source>
</evidence>
<evidence type="ECO:0000313" key="2">
    <source>
        <dbReference type="Proteomes" id="UP000215914"/>
    </source>
</evidence>
<sequence length="56" mass="6685">MRSKPPGYKTANNCHFSGFCREFKGLGFNLSKIQWSILIWRVVRLNGFHIYIYIYI</sequence>
<dbReference type="Gramene" id="mRNA:HanXRQr2_Chr04g0190111">
    <property type="protein sequence ID" value="CDS:HanXRQr2_Chr04g0190111.1"/>
    <property type="gene ID" value="HanXRQr2_Chr04g0190111"/>
</dbReference>
<reference evidence="1" key="2">
    <citation type="submission" date="2020-06" db="EMBL/GenBank/DDBJ databases">
        <title>Helianthus annuus Genome sequencing and assembly Release 2.</title>
        <authorList>
            <person name="Gouzy J."/>
            <person name="Langlade N."/>
            <person name="Munos S."/>
        </authorList>
    </citation>
    <scope>NUCLEOTIDE SEQUENCE</scope>
    <source>
        <tissue evidence="1">Leaves</tissue>
    </source>
</reference>
<dbReference type="Proteomes" id="UP000215914">
    <property type="component" value="Unassembled WGS sequence"/>
</dbReference>
<proteinExistence type="predicted"/>
<reference evidence="1" key="1">
    <citation type="journal article" date="2017" name="Nature">
        <title>The sunflower genome provides insights into oil metabolism, flowering and Asterid evolution.</title>
        <authorList>
            <person name="Badouin H."/>
            <person name="Gouzy J."/>
            <person name="Grassa C.J."/>
            <person name="Murat F."/>
            <person name="Staton S.E."/>
            <person name="Cottret L."/>
            <person name="Lelandais-Briere C."/>
            <person name="Owens G.L."/>
            <person name="Carrere S."/>
            <person name="Mayjonade B."/>
            <person name="Legrand L."/>
            <person name="Gill N."/>
            <person name="Kane N.C."/>
            <person name="Bowers J.E."/>
            <person name="Hubner S."/>
            <person name="Bellec A."/>
            <person name="Berard A."/>
            <person name="Berges H."/>
            <person name="Blanchet N."/>
            <person name="Boniface M.C."/>
            <person name="Brunel D."/>
            <person name="Catrice O."/>
            <person name="Chaidir N."/>
            <person name="Claudel C."/>
            <person name="Donnadieu C."/>
            <person name="Faraut T."/>
            <person name="Fievet G."/>
            <person name="Helmstetter N."/>
            <person name="King M."/>
            <person name="Knapp S.J."/>
            <person name="Lai Z."/>
            <person name="Le Paslier M.C."/>
            <person name="Lippi Y."/>
            <person name="Lorenzon L."/>
            <person name="Mandel J.R."/>
            <person name="Marage G."/>
            <person name="Marchand G."/>
            <person name="Marquand E."/>
            <person name="Bret-Mestries E."/>
            <person name="Morien E."/>
            <person name="Nambeesan S."/>
            <person name="Nguyen T."/>
            <person name="Pegot-Espagnet P."/>
            <person name="Pouilly N."/>
            <person name="Raftis F."/>
            <person name="Sallet E."/>
            <person name="Schiex T."/>
            <person name="Thomas J."/>
            <person name="Vandecasteele C."/>
            <person name="Vares D."/>
            <person name="Vear F."/>
            <person name="Vautrin S."/>
            <person name="Crespi M."/>
            <person name="Mangin B."/>
            <person name="Burke J.M."/>
            <person name="Salse J."/>
            <person name="Munos S."/>
            <person name="Vincourt P."/>
            <person name="Rieseberg L.H."/>
            <person name="Langlade N.B."/>
        </authorList>
    </citation>
    <scope>NUCLEOTIDE SEQUENCE</scope>
    <source>
        <tissue evidence="1">Leaves</tissue>
    </source>
</reference>
<dbReference type="AlphaFoldDB" id="A0A9K3JBA6"/>
<dbReference type="EMBL" id="MNCJ02000319">
    <property type="protein sequence ID" value="KAF5812220.1"/>
    <property type="molecule type" value="Genomic_DNA"/>
</dbReference>
<organism evidence="1 2">
    <name type="scientific">Helianthus annuus</name>
    <name type="common">Common sunflower</name>
    <dbReference type="NCBI Taxonomy" id="4232"/>
    <lineage>
        <taxon>Eukaryota</taxon>
        <taxon>Viridiplantae</taxon>
        <taxon>Streptophyta</taxon>
        <taxon>Embryophyta</taxon>
        <taxon>Tracheophyta</taxon>
        <taxon>Spermatophyta</taxon>
        <taxon>Magnoliopsida</taxon>
        <taxon>eudicotyledons</taxon>
        <taxon>Gunneridae</taxon>
        <taxon>Pentapetalae</taxon>
        <taxon>asterids</taxon>
        <taxon>campanulids</taxon>
        <taxon>Asterales</taxon>
        <taxon>Asteraceae</taxon>
        <taxon>Asteroideae</taxon>
        <taxon>Heliantheae alliance</taxon>
        <taxon>Heliantheae</taxon>
        <taxon>Helianthus</taxon>
    </lineage>
</organism>